<sequence>MVRFRRLVLAVAPVAAVVMLAGCTTPAGVDKNLTDEWTMLAAPKVPLPPVGACYDTTVPYFETDSITIFSFKPVSKCDGAHISETFYVGELTGTAASATSPPKGADLKDAWAKCSTEAQTFLGGDYHDGRLELIVLPPSSAQWSGGGRYFRCDLAEVQSDAGKPVSRTSSLKNGLTGDKPVALTCAQETYEADGKTWEDYEPKACTTTHNMEYVGTYTAGERAFPKTADERRAAMRTGCEALGAKYLGMAQSTLDNHQEVGIGFWMVDEENWLRGNRAARCYAMLYDKKSVVRSLKGVGTGKI</sequence>
<accession>A0A919UAC5</accession>
<proteinExistence type="predicted"/>
<keyword evidence="1" id="KW-0732">Signal</keyword>
<gene>
    <name evidence="3" type="ORF">Dsi01nite_059030</name>
</gene>
<organism evidence="3 4">
    <name type="scientific">Dactylosporangium siamense</name>
    <dbReference type="NCBI Taxonomy" id="685454"/>
    <lineage>
        <taxon>Bacteria</taxon>
        <taxon>Bacillati</taxon>
        <taxon>Actinomycetota</taxon>
        <taxon>Actinomycetes</taxon>
        <taxon>Micromonosporales</taxon>
        <taxon>Micromonosporaceae</taxon>
        <taxon>Dactylosporangium</taxon>
    </lineage>
</organism>
<dbReference type="PROSITE" id="PS51257">
    <property type="entry name" value="PROKAR_LIPOPROTEIN"/>
    <property type="match status" value="1"/>
</dbReference>
<keyword evidence="4" id="KW-1185">Reference proteome</keyword>
<name>A0A919UAC5_9ACTN</name>
<evidence type="ECO:0000313" key="3">
    <source>
        <dbReference type="EMBL" id="GIG47862.1"/>
    </source>
</evidence>
<dbReference type="InterPro" id="IPR026004">
    <property type="entry name" value="Septum_form"/>
</dbReference>
<evidence type="ECO:0000259" key="2">
    <source>
        <dbReference type="Pfam" id="PF13845"/>
    </source>
</evidence>
<dbReference type="RefSeq" id="WP_203849579.1">
    <property type="nucleotide sequence ID" value="NZ_BAAAVW010000019.1"/>
</dbReference>
<dbReference type="EMBL" id="BONQ01000089">
    <property type="protein sequence ID" value="GIG47862.1"/>
    <property type="molecule type" value="Genomic_DNA"/>
</dbReference>
<dbReference type="Proteomes" id="UP000660611">
    <property type="component" value="Unassembled WGS sequence"/>
</dbReference>
<comment type="caution">
    <text evidence="3">The sequence shown here is derived from an EMBL/GenBank/DDBJ whole genome shotgun (WGS) entry which is preliminary data.</text>
</comment>
<evidence type="ECO:0000256" key="1">
    <source>
        <dbReference type="SAM" id="SignalP"/>
    </source>
</evidence>
<feature type="domain" description="Septum formation-related" evidence="2">
    <location>
        <begin position="76"/>
        <end position="281"/>
    </location>
</feature>
<feature type="signal peptide" evidence="1">
    <location>
        <begin position="1"/>
        <end position="27"/>
    </location>
</feature>
<feature type="chain" id="PRO_5039435739" description="Septum formation-related domain-containing protein" evidence="1">
    <location>
        <begin position="28"/>
        <end position="303"/>
    </location>
</feature>
<evidence type="ECO:0000313" key="4">
    <source>
        <dbReference type="Proteomes" id="UP000660611"/>
    </source>
</evidence>
<dbReference type="Pfam" id="PF13845">
    <property type="entry name" value="Septum_form"/>
    <property type="match status" value="1"/>
</dbReference>
<reference evidence="3" key="1">
    <citation type="submission" date="2021-01" db="EMBL/GenBank/DDBJ databases">
        <title>Whole genome shotgun sequence of Dactylosporangium siamense NBRC 106093.</title>
        <authorList>
            <person name="Komaki H."/>
            <person name="Tamura T."/>
        </authorList>
    </citation>
    <scope>NUCLEOTIDE SEQUENCE</scope>
    <source>
        <strain evidence="3">NBRC 106093</strain>
    </source>
</reference>
<protein>
    <recommendedName>
        <fullName evidence="2">Septum formation-related domain-containing protein</fullName>
    </recommendedName>
</protein>
<dbReference type="AlphaFoldDB" id="A0A919UAC5"/>